<evidence type="ECO:0000313" key="1">
    <source>
        <dbReference type="EMBL" id="GIY71151.1"/>
    </source>
</evidence>
<name>A0AAV4VL14_CAEEX</name>
<keyword evidence="2" id="KW-1185">Reference proteome</keyword>
<dbReference type="EMBL" id="BPLR01014759">
    <property type="protein sequence ID" value="GIY71151.1"/>
    <property type="molecule type" value="Genomic_DNA"/>
</dbReference>
<reference evidence="1 2" key="1">
    <citation type="submission" date="2021-06" db="EMBL/GenBank/DDBJ databases">
        <title>Caerostris extrusa draft genome.</title>
        <authorList>
            <person name="Kono N."/>
            <person name="Arakawa K."/>
        </authorList>
    </citation>
    <scope>NUCLEOTIDE SEQUENCE [LARGE SCALE GENOMIC DNA]</scope>
</reference>
<gene>
    <name evidence="1" type="primary">AVEN_182096_1</name>
    <name evidence="1" type="ORF">CEXT_258791</name>
</gene>
<proteinExistence type="predicted"/>
<evidence type="ECO:0000313" key="2">
    <source>
        <dbReference type="Proteomes" id="UP001054945"/>
    </source>
</evidence>
<comment type="caution">
    <text evidence="1">The sequence shown here is derived from an EMBL/GenBank/DDBJ whole genome shotgun (WGS) entry which is preliminary data.</text>
</comment>
<sequence length="76" mass="8510">MGGEDSESALANRVDARCGYNNLNSPFARRIVRELDALLNEHNELLKLFKSHMPKLLGAETKKNVSSKDYSAMIDD</sequence>
<dbReference type="AlphaFoldDB" id="A0AAV4VL14"/>
<organism evidence="1 2">
    <name type="scientific">Caerostris extrusa</name>
    <name type="common">Bark spider</name>
    <name type="synonym">Caerostris bankana</name>
    <dbReference type="NCBI Taxonomy" id="172846"/>
    <lineage>
        <taxon>Eukaryota</taxon>
        <taxon>Metazoa</taxon>
        <taxon>Ecdysozoa</taxon>
        <taxon>Arthropoda</taxon>
        <taxon>Chelicerata</taxon>
        <taxon>Arachnida</taxon>
        <taxon>Araneae</taxon>
        <taxon>Araneomorphae</taxon>
        <taxon>Entelegynae</taxon>
        <taxon>Araneoidea</taxon>
        <taxon>Araneidae</taxon>
        <taxon>Caerostris</taxon>
    </lineage>
</organism>
<protein>
    <submittedName>
        <fullName evidence="1">Uncharacterized protein</fullName>
    </submittedName>
</protein>
<accession>A0AAV4VL14</accession>
<dbReference type="Proteomes" id="UP001054945">
    <property type="component" value="Unassembled WGS sequence"/>
</dbReference>